<proteinExistence type="inferred from homology"/>
<dbReference type="Pfam" id="PF00437">
    <property type="entry name" value="T2SSE"/>
    <property type="match status" value="1"/>
</dbReference>
<dbReference type="KEGG" id="temp:RBB75_17170"/>
<feature type="domain" description="Bacterial type II secretion system protein E" evidence="2">
    <location>
        <begin position="220"/>
        <end position="234"/>
    </location>
</feature>
<dbReference type="Gene3D" id="3.40.50.300">
    <property type="entry name" value="P-loop containing nucleotide triphosphate hydrolases"/>
    <property type="match status" value="1"/>
</dbReference>
<dbReference type="InterPro" id="IPR006321">
    <property type="entry name" value="PilT/PilU"/>
</dbReference>
<dbReference type="PANTHER" id="PTHR30486">
    <property type="entry name" value="TWITCHING MOTILITY PROTEIN PILT"/>
    <property type="match status" value="1"/>
</dbReference>
<evidence type="ECO:0000313" key="3">
    <source>
        <dbReference type="EMBL" id="XCB26149.1"/>
    </source>
</evidence>
<gene>
    <name evidence="3" type="ORF">RBB75_17170</name>
</gene>
<dbReference type="InterPro" id="IPR027417">
    <property type="entry name" value="P-loop_NTPase"/>
</dbReference>
<dbReference type="InterPro" id="IPR050921">
    <property type="entry name" value="T4SS_GSP_E_ATPase"/>
</dbReference>
<reference evidence="3" key="2">
    <citation type="journal article" date="2024" name="Environ. Microbiol.">
        <title>Genome analysis and description of Tunturibacter gen. nov. expands the diversity of Terriglobia in tundra soils.</title>
        <authorList>
            <person name="Messyasz A."/>
            <person name="Mannisto M.K."/>
            <person name="Kerkhof L.J."/>
            <person name="Haggblom M.M."/>
        </authorList>
    </citation>
    <scope>NUCLEOTIDE SEQUENCE</scope>
    <source>
        <strain evidence="3">M8UP23</strain>
    </source>
</reference>
<evidence type="ECO:0000256" key="1">
    <source>
        <dbReference type="ARBA" id="ARBA00006611"/>
    </source>
</evidence>
<dbReference type="CDD" id="cd01131">
    <property type="entry name" value="PilT"/>
    <property type="match status" value="1"/>
</dbReference>
<dbReference type="RefSeq" id="WP_179637912.1">
    <property type="nucleotide sequence ID" value="NZ_CP132932.1"/>
</dbReference>
<evidence type="ECO:0000259" key="2">
    <source>
        <dbReference type="PROSITE" id="PS00662"/>
    </source>
</evidence>
<dbReference type="PROSITE" id="PS00662">
    <property type="entry name" value="T2SP_E"/>
    <property type="match status" value="1"/>
</dbReference>
<dbReference type="NCBIfam" id="TIGR01420">
    <property type="entry name" value="pilT_fam"/>
    <property type="match status" value="1"/>
</dbReference>
<comment type="similarity">
    <text evidence="1">Belongs to the GSP E family.</text>
</comment>
<name>A0AAU7ZB48_9BACT</name>
<sequence length="378" mass="41571">MGEYENELSKLVDQLNRSAINPRSSERRTLDHFLTNALQRSASDMVFIAGSPVMLRVNGGLTPDVGLPLSGENIRDILLPLLTSAQLNELQKEKCLDFCFVRSSIGRFRANFHYQRGTLAAALRVLPEQIPSLESLHLPAALAMLAERRQGLVLLTGPTGCGKTSTLAALVDRINAQRHDHIITIEDPIEYQHVNRNSLVEQIELGHDTLSFGQAVRSVLRQDPDVIMIGEMRDSETIAAALTAAETGHLVLSSLHTNDAAQTVSRILDTFPTGYQSQIRQQLSLALLAVISQQLLSAENGGGRYPAVEILVATGATRNLIRRGDDHQLRASIETGRADGMLTMEQSLTELVRAGRISRETAFAHCYHPEDLRRHLVG</sequence>
<dbReference type="SMART" id="SM00382">
    <property type="entry name" value="AAA"/>
    <property type="match status" value="1"/>
</dbReference>
<dbReference type="AlphaFoldDB" id="A0AAU7ZB48"/>
<dbReference type="InterPro" id="IPR001482">
    <property type="entry name" value="T2SS/T4SS_dom"/>
</dbReference>
<dbReference type="GO" id="GO:0016887">
    <property type="term" value="F:ATP hydrolysis activity"/>
    <property type="evidence" value="ECO:0007669"/>
    <property type="project" value="InterPro"/>
</dbReference>
<dbReference type="EMBL" id="CP132932">
    <property type="protein sequence ID" value="XCB26149.1"/>
    <property type="molecule type" value="Genomic_DNA"/>
</dbReference>
<protein>
    <submittedName>
        <fullName evidence="3">PilT/PilU family type 4a pilus ATPase</fullName>
    </submittedName>
</protein>
<accession>A0AAU7ZB48</accession>
<organism evidence="3">
    <name type="scientific">Tunturiibacter empetritectus</name>
    <dbReference type="NCBI Taxonomy" id="3069691"/>
    <lineage>
        <taxon>Bacteria</taxon>
        <taxon>Pseudomonadati</taxon>
        <taxon>Acidobacteriota</taxon>
        <taxon>Terriglobia</taxon>
        <taxon>Terriglobales</taxon>
        <taxon>Acidobacteriaceae</taxon>
        <taxon>Tunturiibacter</taxon>
    </lineage>
</organism>
<dbReference type="InterPro" id="IPR003593">
    <property type="entry name" value="AAA+_ATPase"/>
</dbReference>
<reference evidence="3" key="1">
    <citation type="submission" date="2023-08" db="EMBL/GenBank/DDBJ databases">
        <authorList>
            <person name="Messyasz A."/>
            <person name="Mannisto M.K."/>
            <person name="Kerkhof L.J."/>
            <person name="Haggblom M."/>
        </authorList>
    </citation>
    <scope>NUCLEOTIDE SEQUENCE</scope>
    <source>
        <strain evidence="3">M8UP23</strain>
    </source>
</reference>
<dbReference type="Gene3D" id="3.30.450.90">
    <property type="match status" value="1"/>
</dbReference>
<dbReference type="GO" id="GO:0005524">
    <property type="term" value="F:ATP binding"/>
    <property type="evidence" value="ECO:0007669"/>
    <property type="project" value="InterPro"/>
</dbReference>
<dbReference type="SUPFAM" id="SSF52540">
    <property type="entry name" value="P-loop containing nucleoside triphosphate hydrolases"/>
    <property type="match status" value="1"/>
</dbReference>